<dbReference type="OrthoDB" id="1885901at2759"/>
<dbReference type="Pfam" id="PF00240">
    <property type="entry name" value="ubiquitin"/>
    <property type="match status" value="2"/>
</dbReference>
<dbReference type="PANTHER" id="PTHR10666">
    <property type="entry name" value="UBIQUITIN"/>
    <property type="match status" value="1"/>
</dbReference>
<evidence type="ECO:0000313" key="2">
    <source>
        <dbReference type="Proteomes" id="UP000504632"/>
    </source>
</evidence>
<protein>
    <submittedName>
        <fullName evidence="3">Polyubiquitin-like</fullName>
    </submittedName>
</protein>
<dbReference type="SMART" id="SM00213">
    <property type="entry name" value="UBQ"/>
    <property type="match status" value="2"/>
</dbReference>
<dbReference type="RefSeq" id="XP_030646898.1">
    <property type="nucleotide sequence ID" value="XM_030791038.1"/>
</dbReference>
<dbReference type="InterPro" id="IPR019956">
    <property type="entry name" value="Ubiquitin_dom"/>
</dbReference>
<dbReference type="InterPro" id="IPR029071">
    <property type="entry name" value="Ubiquitin-like_domsf"/>
</dbReference>
<dbReference type="AlphaFoldDB" id="A0A6J2WQZ5"/>
<evidence type="ECO:0000259" key="1">
    <source>
        <dbReference type="PROSITE" id="PS50053"/>
    </source>
</evidence>
<dbReference type="Proteomes" id="UP000504632">
    <property type="component" value="Chromosome 14"/>
</dbReference>
<dbReference type="InterPro" id="IPR000626">
    <property type="entry name" value="Ubiquitin-like_dom"/>
</dbReference>
<reference evidence="3" key="1">
    <citation type="submission" date="2025-08" db="UniProtKB">
        <authorList>
            <consortium name="RefSeq"/>
        </authorList>
    </citation>
    <scope>IDENTIFICATION</scope>
</reference>
<feature type="domain" description="Ubiquitin-like" evidence="1">
    <location>
        <begin position="83"/>
        <end position="158"/>
    </location>
</feature>
<dbReference type="InterPro" id="IPR050158">
    <property type="entry name" value="Ubiquitin_ubiquitin-like"/>
</dbReference>
<accession>A0A6J2WQZ5</accession>
<dbReference type="FunFam" id="3.10.20.90:FF:000222">
    <property type="entry name" value="Polyubiquitin 5"/>
    <property type="match status" value="1"/>
</dbReference>
<dbReference type="FunCoup" id="A0A6J2WQZ5">
    <property type="interactions" value="2"/>
</dbReference>
<dbReference type="PROSITE" id="PS50053">
    <property type="entry name" value="UBIQUITIN_2"/>
    <property type="match status" value="2"/>
</dbReference>
<feature type="domain" description="Ubiquitin-like" evidence="1">
    <location>
        <begin position="1"/>
        <end position="76"/>
    </location>
</feature>
<dbReference type="PRINTS" id="PR00348">
    <property type="entry name" value="UBIQUITIN"/>
</dbReference>
<evidence type="ECO:0000313" key="3">
    <source>
        <dbReference type="RefSeq" id="XP_030646898.1"/>
    </source>
</evidence>
<dbReference type="InParanoid" id="A0A6J2WQZ5"/>
<proteinExistence type="predicted"/>
<organism evidence="2 3">
    <name type="scientific">Chanos chanos</name>
    <name type="common">Milkfish</name>
    <name type="synonym">Mugil chanos</name>
    <dbReference type="NCBI Taxonomy" id="29144"/>
    <lineage>
        <taxon>Eukaryota</taxon>
        <taxon>Metazoa</taxon>
        <taxon>Chordata</taxon>
        <taxon>Craniata</taxon>
        <taxon>Vertebrata</taxon>
        <taxon>Euteleostomi</taxon>
        <taxon>Actinopterygii</taxon>
        <taxon>Neopterygii</taxon>
        <taxon>Teleostei</taxon>
        <taxon>Ostariophysi</taxon>
        <taxon>Gonorynchiformes</taxon>
        <taxon>Chanidae</taxon>
        <taxon>Chanos</taxon>
    </lineage>
</organism>
<sequence>MELVVKLLTGESKPLSVLPNTSVGQLKSLIQQHVINEPPSRQKLSIKNGHVINLDNDCKSVSEYGLTSGSVVMLLILTNPAPVQVFLRNEKGQTHTYDISPGETVSRFKQKVYNKERVPVDQQRLVYGGRQLEDERKLEDYHIGAGCTIDMTLRLRGGR</sequence>
<gene>
    <name evidence="3" type="primary">LOC115827229</name>
</gene>
<dbReference type="SUPFAM" id="SSF54236">
    <property type="entry name" value="Ubiquitin-like"/>
    <property type="match status" value="2"/>
</dbReference>
<name>A0A6J2WQZ5_CHACN</name>
<keyword evidence="2" id="KW-1185">Reference proteome</keyword>
<dbReference type="GeneID" id="115827229"/>
<dbReference type="Gene3D" id="3.10.20.90">
    <property type="entry name" value="Phosphatidylinositol 3-kinase Catalytic Subunit, Chain A, domain 1"/>
    <property type="match status" value="2"/>
</dbReference>